<proteinExistence type="predicted"/>
<reference evidence="4 5" key="1">
    <citation type="submission" date="2018-02" db="EMBL/GenBank/DDBJ databases">
        <title>Subsurface microbial communities from deep shales in Ohio and West Virginia, USA.</title>
        <authorList>
            <person name="Wrighton K."/>
        </authorList>
    </citation>
    <scope>NUCLEOTIDE SEQUENCE [LARGE SCALE GENOMIC DNA]</scope>
    <source>
        <strain evidence="4 5">OWC-DMM</strain>
    </source>
</reference>
<name>A0A2S6HK33_9GAMM</name>
<organism evidence="4 5">
    <name type="scientific">Methylobacter tundripaludum</name>
    <dbReference type="NCBI Taxonomy" id="173365"/>
    <lineage>
        <taxon>Bacteria</taxon>
        <taxon>Pseudomonadati</taxon>
        <taxon>Pseudomonadota</taxon>
        <taxon>Gammaproteobacteria</taxon>
        <taxon>Methylococcales</taxon>
        <taxon>Methylococcaceae</taxon>
        <taxon>Methylobacter</taxon>
    </lineage>
</organism>
<gene>
    <name evidence="4" type="ORF">B0F87_101224</name>
</gene>
<feature type="domain" description="YhdP central" evidence="3">
    <location>
        <begin position="108"/>
        <end position="1297"/>
    </location>
</feature>
<keyword evidence="2" id="KW-1133">Transmembrane helix</keyword>
<dbReference type="Pfam" id="PF13116">
    <property type="entry name" value="YhdP"/>
    <property type="match status" value="1"/>
</dbReference>
<dbReference type="InterPro" id="IPR025263">
    <property type="entry name" value="YhdP_central"/>
</dbReference>
<evidence type="ECO:0000256" key="1">
    <source>
        <dbReference type="SAM" id="MobiDB-lite"/>
    </source>
</evidence>
<evidence type="ECO:0000256" key="2">
    <source>
        <dbReference type="SAM" id="Phobius"/>
    </source>
</evidence>
<protein>
    <submittedName>
        <fullName evidence="4">Uncharacterized protein (TIGR02099 family)</fullName>
    </submittedName>
</protein>
<evidence type="ECO:0000313" key="5">
    <source>
        <dbReference type="Proteomes" id="UP000240010"/>
    </source>
</evidence>
<keyword evidence="2" id="KW-0472">Membrane</keyword>
<keyword evidence="2" id="KW-0812">Transmembrane</keyword>
<dbReference type="NCBIfam" id="TIGR02099">
    <property type="entry name" value="YhdP family protein"/>
    <property type="match status" value="1"/>
</dbReference>
<accession>A0A2S6HK33</accession>
<dbReference type="EMBL" id="PTIZ01000001">
    <property type="protein sequence ID" value="PPK77842.1"/>
    <property type="molecule type" value="Genomic_DNA"/>
</dbReference>
<dbReference type="InterPro" id="IPR011836">
    <property type="entry name" value="YhdP"/>
</dbReference>
<feature type="region of interest" description="Disordered" evidence="1">
    <location>
        <begin position="985"/>
        <end position="1007"/>
    </location>
</feature>
<evidence type="ECO:0000259" key="3">
    <source>
        <dbReference type="Pfam" id="PF13116"/>
    </source>
</evidence>
<feature type="transmembrane region" description="Helical" evidence="2">
    <location>
        <begin position="12"/>
        <end position="31"/>
    </location>
</feature>
<sequence length="1333" mass="144861">MIHHITRATRHLIFWSLIAAAIGLTGVRLLLSGIEHYKSDLAANISALVGAPVTIGRLGAKMRGFNPELVLKDIAVSSQAVPVHPPSGATQANPLQADLSPGAPTGNEEPAIQFNEIRLGINLLDMLVSRDLLSSSWVTLVGAKLAIKRQQDGSIVIVGLKASDGQPQWLLQGGKYEVLQSEIIWQDEASSARPLLFNGVDLAISNQGEHHRLNMLMKLPKKVGNTLRVSMDFKGNVFEPSTIEGRVYIEGQAVLLPELAALGQASVGDRIHINAGTGDFKIWGDWRQAQLTSMDVAAQIQQMTLVRQDKREFSVKQLKTRLHWGLNDAGKQWQLNVNDFSLETQDNPKDAVKKWPAAVFSVSGQRRDDAALHKLALYVERVDLQEASELAQFFAPLPDEQANTLAQARLQGTLENFSLFADLDTKSVALNGRFAKIGVAPLLSVPGIENLTGQIKGSEKQGVITLATKDARLIAPDLFREILPVNRLQGTLDWQQADDAWSVSSPMIELDSLSFQSKTRFRIDIPKTGKPVFMDLQSAFAGEDASEVKHYLPVGIMEKGVVAWLDSAFVGGSMTNGGLLVYGNLNDFPFNSAPGVFEAVFNGEQFDLSYAPAWPHITGMNAEVMFSQDSLKVNVLQGQSGNVIIKRAEVTIPKLNKSKHLLIQGEAESGIDQVLAFMQQTPLSSPVDSLLEAITPQGNTLVTLDLKIPLADGAPTKVDGMAQLKDARLMVKSLDLPVSKINGELKFNEQGVYSDTIRAAALGHPIQINIKSSESQTTVNVEGSAGVSDLQAQFDMPWWKIASGTTDYQLKLELPYGNIAPELVVESMLSGVSLDLPESLAKTREQKMPLSLTFSLGDKQLLPLMLNYDNKLKAAIQLDTRQKTLYSGHVLVGTGEVAQTQEAGLKLEINRERLALQDWLGLAAAQGAGDGVRELKIHSDHALWKKTDIGLFDLALKHNDSYWTGAIAGSFAKGKIRIPVDFTNPPGADLHAQRPKGDGQGQSGMTSTDRINLDMELLDLSALKQIGAKQASPLQAVSPELMPLLTITSQKTLWQSIDLGRLSLETERIPGGMGFKNVELSGENQKLVLSGDWQANGGQVVTHTQGHLDVPRAGQMLAQLGITKDLTETSAAVDFTVEWNAAPYQFSLADLKGRLDIKLKNGRILSIEPGFGRVLGMLALAQWIKRAQLDFSDIYEEGLTFNSIKGHFDLAGGIASTHDLVVDAVPAKIAISGDTNLVSQTVDHIIDVTPKSADAVPIAGTIMGKVAALVGRSLTGKDQEGFFFGSQYLVKGAWGNAEIIPMHKNDGLLQKTWNGITDFPWLRQEETTQQLEK</sequence>
<dbReference type="Proteomes" id="UP000240010">
    <property type="component" value="Unassembled WGS sequence"/>
</dbReference>
<comment type="caution">
    <text evidence="4">The sequence shown here is derived from an EMBL/GenBank/DDBJ whole genome shotgun (WGS) entry which is preliminary data.</text>
</comment>
<dbReference type="RefSeq" id="WP_104427282.1">
    <property type="nucleotide sequence ID" value="NZ_PTIZ01000001.1"/>
</dbReference>
<dbReference type="PANTHER" id="PTHR38690">
    <property type="entry name" value="PROTEASE-RELATED"/>
    <property type="match status" value="1"/>
</dbReference>
<evidence type="ECO:0000313" key="4">
    <source>
        <dbReference type="EMBL" id="PPK77842.1"/>
    </source>
</evidence>
<dbReference type="PANTHER" id="PTHR38690:SF1">
    <property type="entry name" value="PROTEASE"/>
    <property type="match status" value="1"/>
</dbReference>